<sequence>MTAYPVSNLLPREVVPGIHWLGACSDSGAWPGRAGKDVRHEHLSCYVIIGSERTLLVDTGHFSIWKSFHEQLEQALDGRTLDYVFPTHQEIPHAGNLGRLMRAYPNATVVGDTREYHLYFPEIETVRLQRSAAGQRFDLGDREFITLAPVWFDLSGTMWGYDTGVKALFSADGLGYYHEHSPDVCGLLPSETPSDAVVFGILRFALPFVGMKYHDTSGGVSQFRDLTRRHPVSMICSAHGAPQAGAEQIEITERAIGVVEENQISISGPGVVRR</sequence>
<comment type="caution">
    <text evidence="2">The sequence shown here is derived from an EMBL/GenBank/DDBJ whole genome shotgun (WGS) entry which is preliminary data.</text>
</comment>
<evidence type="ECO:0000313" key="2">
    <source>
        <dbReference type="EMBL" id="GGL40087.1"/>
    </source>
</evidence>
<dbReference type="AlphaFoldDB" id="A0A917RXI1"/>
<dbReference type="Pfam" id="PF00753">
    <property type="entry name" value="Lactamase_B"/>
    <property type="match status" value="1"/>
</dbReference>
<dbReference type="Proteomes" id="UP000638263">
    <property type="component" value="Unassembled WGS sequence"/>
</dbReference>
<evidence type="ECO:0000313" key="3">
    <source>
        <dbReference type="Proteomes" id="UP000638263"/>
    </source>
</evidence>
<dbReference type="InterPro" id="IPR001279">
    <property type="entry name" value="Metallo-B-lactamas"/>
</dbReference>
<dbReference type="EMBL" id="BMMH01000025">
    <property type="protein sequence ID" value="GGL40087.1"/>
    <property type="molecule type" value="Genomic_DNA"/>
</dbReference>
<proteinExistence type="predicted"/>
<keyword evidence="3" id="KW-1185">Reference proteome</keyword>
<dbReference type="PANTHER" id="PTHR43717:SF1">
    <property type="entry name" value="ANAEROBIC NITRIC OXIDE REDUCTASE FLAVORUBREDOXIN"/>
    <property type="match status" value="1"/>
</dbReference>
<protein>
    <recommendedName>
        <fullName evidence="1">Metallo-beta-lactamase domain-containing protein</fullName>
    </recommendedName>
</protein>
<dbReference type="SMART" id="SM00849">
    <property type="entry name" value="Lactamase_B"/>
    <property type="match status" value="1"/>
</dbReference>
<dbReference type="Gene3D" id="3.60.15.10">
    <property type="entry name" value="Ribonuclease Z/Hydroxyacylglutathione hydrolase-like"/>
    <property type="match status" value="1"/>
</dbReference>
<organism evidence="2 3">
    <name type="scientific">Nocardia jinanensis</name>
    <dbReference type="NCBI Taxonomy" id="382504"/>
    <lineage>
        <taxon>Bacteria</taxon>
        <taxon>Bacillati</taxon>
        <taxon>Actinomycetota</taxon>
        <taxon>Actinomycetes</taxon>
        <taxon>Mycobacteriales</taxon>
        <taxon>Nocardiaceae</taxon>
        <taxon>Nocardia</taxon>
    </lineage>
</organism>
<reference evidence="2" key="2">
    <citation type="submission" date="2020-09" db="EMBL/GenBank/DDBJ databases">
        <authorList>
            <person name="Sun Q."/>
            <person name="Zhou Y."/>
        </authorList>
    </citation>
    <scope>NUCLEOTIDE SEQUENCE</scope>
    <source>
        <strain evidence="2">CGMCC 4.3508</strain>
    </source>
</reference>
<dbReference type="PANTHER" id="PTHR43717">
    <property type="entry name" value="ANAEROBIC NITRIC OXIDE REDUCTASE FLAVORUBREDOXIN"/>
    <property type="match status" value="1"/>
</dbReference>
<accession>A0A917RXI1</accession>
<reference evidence="2" key="1">
    <citation type="journal article" date="2014" name="Int. J. Syst. Evol. Microbiol.">
        <title>Complete genome sequence of Corynebacterium casei LMG S-19264T (=DSM 44701T), isolated from a smear-ripened cheese.</title>
        <authorList>
            <consortium name="US DOE Joint Genome Institute (JGI-PGF)"/>
            <person name="Walter F."/>
            <person name="Albersmeier A."/>
            <person name="Kalinowski J."/>
            <person name="Ruckert C."/>
        </authorList>
    </citation>
    <scope>NUCLEOTIDE SEQUENCE</scope>
    <source>
        <strain evidence="2">CGMCC 4.3508</strain>
    </source>
</reference>
<evidence type="ECO:0000259" key="1">
    <source>
        <dbReference type="SMART" id="SM00849"/>
    </source>
</evidence>
<dbReference type="InterPro" id="IPR036866">
    <property type="entry name" value="RibonucZ/Hydroxyglut_hydro"/>
</dbReference>
<dbReference type="RefSeq" id="WP_058856695.1">
    <property type="nucleotide sequence ID" value="NZ_BMMH01000025.1"/>
</dbReference>
<feature type="domain" description="Metallo-beta-lactamase" evidence="1">
    <location>
        <begin position="42"/>
        <end position="239"/>
    </location>
</feature>
<gene>
    <name evidence="2" type="ORF">GCM10011588_63570</name>
</gene>
<dbReference type="SUPFAM" id="SSF56281">
    <property type="entry name" value="Metallo-hydrolase/oxidoreductase"/>
    <property type="match status" value="1"/>
</dbReference>
<name>A0A917RXI1_9NOCA</name>